<dbReference type="GO" id="GO:0008837">
    <property type="term" value="F:diaminopimelate epimerase activity"/>
    <property type="evidence" value="ECO:0007669"/>
    <property type="project" value="UniProtKB-EC"/>
</dbReference>
<dbReference type="HAMAP" id="MF_00197">
    <property type="entry name" value="DAP_epimerase"/>
    <property type="match status" value="1"/>
</dbReference>
<organism evidence="11 12">
    <name type="scientific">Cellulomonas fulva</name>
    <dbReference type="NCBI Taxonomy" id="2835530"/>
    <lineage>
        <taxon>Bacteria</taxon>
        <taxon>Bacillati</taxon>
        <taxon>Actinomycetota</taxon>
        <taxon>Actinomycetes</taxon>
        <taxon>Micrococcales</taxon>
        <taxon>Cellulomonadaceae</taxon>
        <taxon>Cellulomonas</taxon>
    </lineage>
</organism>
<dbReference type="EMBL" id="JAHBOH010000002">
    <property type="protein sequence ID" value="MBT0995799.1"/>
    <property type="molecule type" value="Genomic_DNA"/>
</dbReference>
<evidence type="ECO:0000256" key="6">
    <source>
        <dbReference type="ARBA" id="ARBA00023235"/>
    </source>
</evidence>
<dbReference type="PROSITE" id="PS01326">
    <property type="entry name" value="DAP_EPIMERASE"/>
    <property type="match status" value="1"/>
</dbReference>
<evidence type="ECO:0000256" key="8">
    <source>
        <dbReference type="HAMAP-Rule" id="MF_00197"/>
    </source>
</evidence>
<evidence type="ECO:0000256" key="1">
    <source>
        <dbReference type="ARBA" id="ARBA00005196"/>
    </source>
</evidence>
<comment type="similarity">
    <text evidence="2 8">Belongs to the diaminopimelate epimerase family.</text>
</comment>
<dbReference type="SUPFAM" id="SSF54506">
    <property type="entry name" value="Diaminopimelate epimerase-like"/>
    <property type="match status" value="2"/>
</dbReference>
<evidence type="ECO:0000313" key="12">
    <source>
        <dbReference type="Proteomes" id="UP000722125"/>
    </source>
</evidence>
<comment type="catalytic activity">
    <reaction evidence="7 8">
        <text>(2S,6S)-2,6-diaminopimelate = meso-2,6-diaminopimelate</text>
        <dbReference type="Rhea" id="RHEA:15393"/>
        <dbReference type="ChEBI" id="CHEBI:57609"/>
        <dbReference type="ChEBI" id="CHEBI:57791"/>
        <dbReference type="EC" id="5.1.1.7"/>
    </reaction>
</comment>
<dbReference type="InterPro" id="IPR018510">
    <property type="entry name" value="DAP_epimerase_AS"/>
</dbReference>
<dbReference type="EC" id="5.1.1.7" evidence="3 8"/>
<keyword evidence="4 8" id="KW-0028">Amino-acid biosynthesis</keyword>
<dbReference type="NCBIfam" id="TIGR00652">
    <property type="entry name" value="DapF"/>
    <property type="match status" value="1"/>
</dbReference>
<evidence type="ECO:0000256" key="10">
    <source>
        <dbReference type="SAM" id="MobiDB-lite"/>
    </source>
</evidence>
<feature type="binding site" evidence="8">
    <location>
        <position position="197"/>
    </location>
    <ligand>
        <name>substrate</name>
    </ligand>
</feature>
<comment type="subcellular location">
    <subcellularLocation>
        <location evidence="8">Cytoplasm</location>
    </subcellularLocation>
</comment>
<feature type="binding site" evidence="8">
    <location>
        <position position="33"/>
    </location>
    <ligand>
        <name>substrate</name>
    </ligand>
</feature>
<feature type="binding site" evidence="8">
    <location>
        <begin position="266"/>
        <end position="267"/>
    </location>
    <ligand>
        <name>substrate</name>
    </ligand>
</feature>
<dbReference type="InterPro" id="IPR001653">
    <property type="entry name" value="DAP_epimerase_DapF"/>
</dbReference>
<feature type="compositionally biased region" description="Polar residues" evidence="10">
    <location>
        <begin position="1"/>
        <end position="13"/>
    </location>
</feature>
<accession>A0ABS5U337</accession>
<feature type="site" description="Could be important to modulate the pK values of the two catalytic cysteine residues" evidence="8">
    <location>
        <position position="199"/>
    </location>
</feature>
<proteinExistence type="inferred from homology"/>
<keyword evidence="6 8" id="KW-0413">Isomerase</keyword>
<feature type="active site" description="Proton donor" evidence="8">
    <location>
        <position position="106"/>
    </location>
</feature>
<comment type="caution">
    <text evidence="8">Lacks conserved residue(s) required for the propagation of feature annotation.</text>
</comment>
<evidence type="ECO:0000256" key="3">
    <source>
        <dbReference type="ARBA" id="ARBA00013080"/>
    </source>
</evidence>
<protein>
    <recommendedName>
        <fullName evidence="3 8">Diaminopimelate epimerase</fullName>
        <shortName evidence="8">DAP epimerase</shortName>
        <ecNumber evidence="3 8">5.1.1.7</ecNumber>
    </recommendedName>
    <alternativeName>
        <fullName evidence="8">PLP-independent amino acid racemase</fullName>
    </alternativeName>
</protein>
<dbReference type="Proteomes" id="UP000722125">
    <property type="component" value="Unassembled WGS sequence"/>
</dbReference>
<feature type="active site" evidence="9">
    <location>
        <position position="106"/>
    </location>
</feature>
<comment type="caution">
    <text evidence="11">The sequence shown here is derived from an EMBL/GenBank/DDBJ whole genome shotgun (WGS) entry which is preliminary data.</text>
</comment>
<feature type="binding site" evidence="8">
    <location>
        <begin position="256"/>
        <end position="257"/>
    </location>
    <ligand>
        <name>substrate</name>
    </ligand>
</feature>
<dbReference type="Gene3D" id="3.10.310.10">
    <property type="entry name" value="Diaminopimelate Epimerase, Chain A, domain 1"/>
    <property type="match status" value="2"/>
</dbReference>
<keyword evidence="5 8" id="KW-0457">Lysine biosynthesis</keyword>
<dbReference type="PANTHER" id="PTHR31689:SF0">
    <property type="entry name" value="DIAMINOPIMELATE EPIMERASE"/>
    <property type="match status" value="1"/>
</dbReference>
<evidence type="ECO:0000256" key="7">
    <source>
        <dbReference type="ARBA" id="ARBA00051712"/>
    </source>
</evidence>
<keyword evidence="8" id="KW-0963">Cytoplasm</keyword>
<evidence type="ECO:0000256" key="5">
    <source>
        <dbReference type="ARBA" id="ARBA00023154"/>
    </source>
</evidence>
<sequence length="329" mass="34178">MTVTAGTSPTESSHAAPAASPTLHVTKGHGTQNDFVLVDDRDGVLELGATLVRALADRRAGVGADGVIRLVATQHVPEGAPLLASAPDARWFMDYRNADGSIAEMCGNGVRVFALYLDRLGLWPDGEELAVGTRSGVMRVRRVAVPAGVDDTAWFAFDIGRWHVPGGADAVAAGFDAEVAVAGLAVARPALGIDVGNPHTVLALRDEAELEAVDLTRAPQVHPVPPQGSNIELVVPLGESDVDGRTTARIRMRVHERGVGETRSCGTGAVAAAMAVRTWAGAGAPDDWLVDVPGGTVRVRSLPDGRAELAGPAVLVGEMDVDLAALLDR</sequence>
<evidence type="ECO:0000256" key="9">
    <source>
        <dbReference type="PROSITE-ProRule" id="PRU10125"/>
    </source>
</evidence>
<comment type="subunit">
    <text evidence="8">Homodimer.</text>
</comment>
<dbReference type="Pfam" id="PF01678">
    <property type="entry name" value="DAP_epimerase"/>
    <property type="match status" value="2"/>
</dbReference>
<name>A0ABS5U337_9CELL</name>
<feature type="binding site" evidence="8">
    <location>
        <begin position="107"/>
        <end position="108"/>
    </location>
    <ligand>
        <name>substrate</name>
    </ligand>
</feature>
<evidence type="ECO:0000256" key="4">
    <source>
        <dbReference type="ARBA" id="ARBA00022605"/>
    </source>
</evidence>
<evidence type="ECO:0000256" key="2">
    <source>
        <dbReference type="ARBA" id="ARBA00010219"/>
    </source>
</evidence>
<evidence type="ECO:0000313" key="11">
    <source>
        <dbReference type="EMBL" id="MBT0995799.1"/>
    </source>
</evidence>
<reference evidence="11 12" key="1">
    <citation type="submission" date="2021-05" db="EMBL/GenBank/DDBJ databases">
        <title>Description of Cellulomonas sp. DKR-3 sp. nov.</title>
        <authorList>
            <person name="Dahal R.H."/>
            <person name="Chaudhary D.K."/>
        </authorList>
    </citation>
    <scope>NUCLEOTIDE SEQUENCE [LARGE SCALE GENOMIC DNA]</scope>
    <source>
        <strain evidence="11 12">DKR-3</strain>
    </source>
</reference>
<feature type="binding site" evidence="8">
    <location>
        <position position="97"/>
    </location>
    <ligand>
        <name>substrate</name>
    </ligand>
</feature>
<dbReference type="RefSeq" id="WP_214352970.1">
    <property type="nucleotide sequence ID" value="NZ_JAHBOH010000002.1"/>
</dbReference>
<feature type="active site" description="Proton acceptor" evidence="8">
    <location>
        <position position="265"/>
    </location>
</feature>
<comment type="pathway">
    <text evidence="1 8">Amino-acid biosynthesis; L-lysine biosynthesis via DAP pathway; DL-2,6-diaminopimelate from LL-2,6-diaminopimelate: step 1/1.</text>
</comment>
<comment type="function">
    <text evidence="8">Catalyzes the stereoinversion of LL-2,6-diaminopimelate (L,L-DAP) to meso-diaminopimelate (meso-DAP), a precursor of L-lysine and an essential component of the bacterial peptidoglycan.</text>
</comment>
<feature type="site" description="Could be important to modulate the pK values of the two catalytic cysteine residues" evidence="8">
    <location>
        <position position="256"/>
    </location>
</feature>
<gene>
    <name evidence="8 11" type="primary">dapF</name>
    <name evidence="11" type="ORF">KIN34_16085</name>
</gene>
<feature type="binding site" evidence="8">
    <location>
        <position position="230"/>
    </location>
    <ligand>
        <name>substrate</name>
    </ligand>
</feature>
<keyword evidence="12" id="KW-1185">Reference proteome</keyword>
<dbReference type="PANTHER" id="PTHR31689">
    <property type="entry name" value="DIAMINOPIMELATE EPIMERASE, CHLOROPLASTIC"/>
    <property type="match status" value="1"/>
</dbReference>
<feature type="region of interest" description="Disordered" evidence="10">
    <location>
        <begin position="1"/>
        <end position="27"/>
    </location>
</feature>